<name>A0A1I0EIM8_9PROT</name>
<dbReference type="Pfam" id="PF18788">
    <property type="entry name" value="DarA_N"/>
    <property type="match status" value="1"/>
</dbReference>
<dbReference type="EMBL" id="FOIA01000027">
    <property type="protein sequence ID" value="SET44310.1"/>
    <property type="molecule type" value="Genomic_DNA"/>
</dbReference>
<dbReference type="RefSeq" id="WP_090660213.1">
    <property type="nucleotide sequence ID" value="NZ_FOIA01000027.1"/>
</dbReference>
<sequence>MKKMLFSFQDMATGDKASKIIERQFARKGANVVQSDVTTSVKRAAGVSYREIMLTFADSQTVVLRVKQTGDIFQVLLNKKPLPIKNQDDHEAAVNEIVKALDSGRAKFQKLLARTKVKPPAGIRTAAPKMEQTLTEKRDALKEAIDIVNGEIAELRSKLAA</sequence>
<gene>
    <name evidence="2" type="ORF">SAMN05216326_12727</name>
</gene>
<evidence type="ECO:0000313" key="2">
    <source>
        <dbReference type="EMBL" id="SET44310.1"/>
    </source>
</evidence>
<dbReference type="InterPro" id="IPR041140">
    <property type="entry name" value="DarA_N"/>
</dbReference>
<accession>A0A1I0EIM8</accession>
<feature type="domain" description="Defence against restriction A N-terminal" evidence="1">
    <location>
        <begin position="6"/>
        <end position="104"/>
    </location>
</feature>
<evidence type="ECO:0000313" key="3">
    <source>
        <dbReference type="Proteomes" id="UP000199345"/>
    </source>
</evidence>
<dbReference type="AlphaFoldDB" id="A0A1I0EIM8"/>
<evidence type="ECO:0000259" key="1">
    <source>
        <dbReference type="Pfam" id="PF18788"/>
    </source>
</evidence>
<keyword evidence="3" id="KW-1185">Reference proteome</keyword>
<dbReference type="OrthoDB" id="5569523at2"/>
<proteinExistence type="predicted"/>
<protein>
    <recommendedName>
        <fullName evidence="1">Defence against restriction A N-terminal domain-containing protein</fullName>
    </recommendedName>
</protein>
<dbReference type="Proteomes" id="UP000199345">
    <property type="component" value="Unassembled WGS sequence"/>
</dbReference>
<reference evidence="3" key="1">
    <citation type="submission" date="2016-10" db="EMBL/GenBank/DDBJ databases">
        <authorList>
            <person name="Varghese N."/>
            <person name="Submissions S."/>
        </authorList>
    </citation>
    <scope>NUCLEOTIDE SEQUENCE [LARGE SCALE GENOMIC DNA]</scope>
    <source>
        <strain evidence="3">Nm71</strain>
    </source>
</reference>
<organism evidence="2 3">
    <name type="scientific">Nitrosomonas marina</name>
    <dbReference type="NCBI Taxonomy" id="917"/>
    <lineage>
        <taxon>Bacteria</taxon>
        <taxon>Pseudomonadati</taxon>
        <taxon>Pseudomonadota</taxon>
        <taxon>Betaproteobacteria</taxon>
        <taxon>Nitrosomonadales</taxon>
        <taxon>Nitrosomonadaceae</taxon>
        <taxon>Nitrosomonas</taxon>
    </lineage>
</organism>